<dbReference type="PROSITE" id="PS51160">
    <property type="entry name" value="ACYLPHOSPHATASE_3"/>
    <property type="match status" value="1"/>
</dbReference>
<dbReference type="InterPro" id="IPR029017">
    <property type="entry name" value="Enolase-like_N"/>
</dbReference>
<comment type="caution">
    <text evidence="6">The sequence shown here is derived from an EMBL/GenBank/DDBJ whole genome shotgun (WGS) entry which is preliminary data.</text>
</comment>
<dbReference type="Gene3D" id="3.30.70.100">
    <property type="match status" value="1"/>
</dbReference>
<evidence type="ECO:0000256" key="3">
    <source>
        <dbReference type="RuleBase" id="RU004168"/>
    </source>
</evidence>
<dbReference type="Gene3D" id="3.20.20.120">
    <property type="entry name" value="Enolase-like C-terminal domain"/>
    <property type="match status" value="1"/>
</dbReference>
<dbReference type="InterPro" id="IPR001792">
    <property type="entry name" value="Acylphosphatase-like_dom"/>
</dbReference>
<protein>
    <submittedName>
        <fullName evidence="6">Acylphosphatase</fullName>
    </submittedName>
</protein>
<dbReference type="PANTHER" id="PTHR21621">
    <property type="entry name" value="RIBOSOMAL PROTEIN S6 MODIFICATION PROTEIN"/>
    <property type="match status" value="1"/>
</dbReference>
<name>A0A9D1KPA8_9ACTN</name>
<dbReference type="GO" id="GO:0005524">
    <property type="term" value="F:ATP binding"/>
    <property type="evidence" value="ECO:0007669"/>
    <property type="project" value="UniProtKB-UniRule"/>
</dbReference>
<dbReference type="AlphaFoldDB" id="A0A9D1KPA8"/>
<dbReference type="PANTHER" id="PTHR21621:SF0">
    <property type="entry name" value="BETA-CITRYLGLUTAMATE SYNTHASE B-RELATED"/>
    <property type="match status" value="1"/>
</dbReference>
<dbReference type="Gene3D" id="3.30.470.20">
    <property type="entry name" value="ATP-grasp fold, B domain"/>
    <property type="match status" value="2"/>
</dbReference>
<comment type="caution">
    <text evidence="2">Lacks conserved residue(s) required for the propagation of feature annotation.</text>
</comment>
<dbReference type="InterPro" id="IPR013651">
    <property type="entry name" value="ATP-grasp_RimK-type"/>
</dbReference>
<dbReference type="EMBL" id="DVLP01000402">
    <property type="protein sequence ID" value="HIT76667.1"/>
    <property type="molecule type" value="Genomic_DNA"/>
</dbReference>
<dbReference type="InterPro" id="IPR011761">
    <property type="entry name" value="ATP-grasp"/>
</dbReference>
<reference evidence="6" key="1">
    <citation type="submission" date="2020-10" db="EMBL/GenBank/DDBJ databases">
        <authorList>
            <person name="Gilroy R."/>
        </authorList>
    </citation>
    <scope>NUCLEOTIDE SEQUENCE</scope>
    <source>
        <strain evidence="6">ChiGjej1B1-24693</strain>
    </source>
</reference>
<evidence type="ECO:0000313" key="6">
    <source>
        <dbReference type="EMBL" id="HIT76667.1"/>
    </source>
</evidence>
<reference evidence="6" key="2">
    <citation type="journal article" date="2021" name="PeerJ">
        <title>Extensive microbial diversity within the chicken gut microbiome revealed by metagenomics and culture.</title>
        <authorList>
            <person name="Gilroy R."/>
            <person name="Ravi A."/>
            <person name="Getino M."/>
            <person name="Pursley I."/>
            <person name="Horton D.L."/>
            <person name="Alikhan N.F."/>
            <person name="Baker D."/>
            <person name="Gharbi K."/>
            <person name="Hall N."/>
            <person name="Watson M."/>
            <person name="Adriaenssens E.M."/>
            <person name="Foster-Nyarko E."/>
            <person name="Jarju S."/>
            <person name="Secka A."/>
            <person name="Antonio M."/>
            <person name="Oren A."/>
            <person name="Chaudhuri R.R."/>
            <person name="La Ragione R."/>
            <person name="Hildebrand F."/>
            <person name="Pallen M.J."/>
        </authorList>
    </citation>
    <scope>NUCLEOTIDE SEQUENCE</scope>
    <source>
        <strain evidence="6">ChiGjej1B1-24693</strain>
    </source>
</reference>
<evidence type="ECO:0000256" key="1">
    <source>
        <dbReference type="PROSITE-ProRule" id="PRU00409"/>
    </source>
</evidence>
<dbReference type="Proteomes" id="UP000886842">
    <property type="component" value="Unassembled WGS sequence"/>
</dbReference>
<comment type="similarity">
    <text evidence="3">Belongs to the acylphosphatase family.</text>
</comment>
<dbReference type="PROSITE" id="PS50975">
    <property type="entry name" value="ATP_GRASP"/>
    <property type="match status" value="1"/>
</dbReference>
<dbReference type="SUPFAM" id="SSF56059">
    <property type="entry name" value="Glutathione synthetase ATP-binding domain-like"/>
    <property type="match status" value="1"/>
</dbReference>
<sequence>MSEPSVTLEGLQALQYRSTAPGRRGRRRTLTNALVRVDASTADGAAVYGLGEAQFRGAETGDHGNRARAFLVDSLHRLEGRELRVDDRSTALRSVGAVMTELTAVAARQDRRDRRSHRRIRTVRDLARVLVRRAGLADNVAPFRGALFGIETALLDTVARSLGLSVSDLLGGSGHRPSRLTPIRLSTVEPTAALTEITRALETTPAEPALWLDLQRRPRLPRTFQLLKALAEAAGEDRIPRHILLRRPVNVRDMLRLGSLRRLAHRLSRHGVTIEIVTDADDPTRSGRLVGGRDRAIAVRPHALGGLVAAQRFVAEARVGGGRPCLVDVEASGPVARAAHLHLAVAAAPEHLVGHRSDDDGTPIPDAQLLAGPGLGLDMPWEAIVDSVIDQVIVRPGHDGTPAPGLEANTYREVPFLQPLGPNGTKGHLLEREALALGMSTVRYSKGAFTATDGIHEPLVFKWSRSPLSSAVSLAMCTHKEATRIRLDRAGIPVPRGRTFGNGDLDTARDFADQLGYPVVVKPAMGVRGIGVVAGIRDRDELDRAFRQLTDSKLGDQDFIVEKHIPGKDYRIVVIGDRVIAAILREPASVLGDGIHSVAELLIQKNAFRRLNPHLWGRPIMYDDAARYQLERAGLSLSSVPTAGQHVLLSNSCSLSQGGDSTDVLDELHPSIAEACVAAVRAIPGLAFCGVDFLLEDHTLALSDQVSGICELNAHAAIGNCEYPFFGTPRQVARTFMQECVKQYGLEVAPEPAETVSLHLTIKGRVSGTGYVPWLRRHARSFGLRGWVHKVNRRTITAVVSGETAAATALAAAAVLGPSRAKVTSVRTEHVAAPSAKTFTTVSSIPQELTRA</sequence>
<feature type="domain" description="ATP-grasp" evidence="4">
    <location>
        <begin position="484"/>
        <end position="741"/>
    </location>
</feature>
<evidence type="ECO:0000313" key="7">
    <source>
        <dbReference type="Proteomes" id="UP000886842"/>
    </source>
</evidence>
<organism evidence="6 7">
    <name type="scientific">Candidatus Avipropionibacterium avicola</name>
    <dbReference type="NCBI Taxonomy" id="2840701"/>
    <lineage>
        <taxon>Bacteria</taxon>
        <taxon>Bacillati</taxon>
        <taxon>Actinomycetota</taxon>
        <taxon>Actinomycetes</taxon>
        <taxon>Propionibacteriales</taxon>
        <taxon>Propionibacteriaceae</taxon>
        <taxon>Propionibacteriaceae incertae sedis</taxon>
        <taxon>Candidatus Avipropionibacterium</taxon>
    </lineage>
</organism>
<evidence type="ECO:0000259" key="5">
    <source>
        <dbReference type="PROSITE" id="PS51160"/>
    </source>
</evidence>
<dbReference type="GO" id="GO:0046872">
    <property type="term" value="F:metal ion binding"/>
    <property type="evidence" value="ECO:0007669"/>
    <property type="project" value="InterPro"/>
</dbReference>
<evidence type="ECO:0000259" key="4">
    <source>
        <dbReference type="PROSITE" id="PS50975"/>
    </source>
</evidence>
<dbReference type="Gene3D" id="3.30.390.10">
    <property type="entry name" value="Enolase-like, N-terminal domain"/>
    <property type="match status" value="1"/>
</dbReference>
<keyword evidence="1" id="KW-0067">ATP-binding</keyword>
<dbReference type="Pfam" id="PF00708">
    <property type="entry name" value="Acylphosphatase"/>
    <property type="match status" value="1"/>
</dbReference>
<dbReference type="SUPFAM" id="SSF54975">
    <property type="entry name" value="Acylphosphatase/BLUF domain-like"/>
    <property type="match status" value="1"/>
</dbReference>
<dbReference type="GO" id="GO:0009432">
    <property type="term" value="P:SOS response"/>
    <property type="evidence" value="ECO:0007669"/>
    <property type="project" value="TreeGrafter"/>
</dbReference>
<feature type="domain" description="Acylphosphatase-like" evidence="5">
    <location>
        <begin position="757"/>
        <end position="843"/>
    </location>
</feature>
<dbReference type="Pfam" id="PF08443">
    <property type="entry name" value="RimK"/>
    <property type="match status" value="1"/>
</dbReference>
<gene>
    <name evidence="6" type="ORF">IAA98_13880</name>
</gene>
<evidence type="ECO:0000256" key="2">
    <source>
        <dbReference type="PROSITE-ProRule" id="PRU00520"/>
    </source>
</evidence>
<accession>A0A9D1KPA8</accession>
<dbReference type="SUPFAM" id="SSF54826">
    <property type="entry name" value="Enolase N-terminal domain-like"/>
    <property type="match status" value="1"/>
</dbReference>
<dbReference type="GO" id="GO:0005737">
    <property type="term" value="C:cytoplasm"/>
    <property type="evidence" value="ECO:0007669"/>
    <property type="project" value="TreeGrafter"/>
</dbReference>
<dbReference type="GO" id="GO:0018169">
    <property type="term" value="F:ribosomal S6-glutamic acid ligase activity"/>
    <property type="evidence" value="ECO:0007669"/>
    <property type="project" value="TreeGrafter"/>
</dbReference>
<dbReference type="InterPro" id="IPR036849">
    <property type="entry name" value="Enolase-like_C_sf"/>
</dbReference>
<dbReference type="InterPro" id="IPR036046">
    <property type="entry name" value="Acylphosphatase-like_dom_sf"/>
</dbReference>
<keyword evidence="1" id="KW-0547">Nucleotide-binding</keyword>
<dbReference type="SUPFAM" id="SSF51604">
    <property type="entry name" value="Enolase C-terminal domain-like"/>
    <property type="match status" value="1"/>
</dbReference>
<proteinExistence type="inferred from homology"/>